<evidence type="ECO:0000256" key="2">
    <source>
        <dbReference type="SAM" id="SignalP"/>
    </source>
</evidence>
<proteinExistence type="predicted"/>
<name>A0A6I6MK64_9CAUL</name>
<dbReference type="KEGG" id="tsv:DSM104635_00154"/>
<evidence type="ECO:0000256" key="1">
    <source>
        <dbReference type="SAM" id="MobiDB-lite"/>
    </source>
</evidence>
<organism evidence="3 4">
    <name type="scientific">Terricaulis silvestris</name>
    <dbReference type="NCBI Taxonomy" id="2686094"/>
    <lineage>
        <taxon>Bacteria</taxon>
        <taxon>Pseudomonadati</taxon>
        <taxon>Pseudomonadota</taxon>
        <taxon>Alphaproteobacteria</taxon>
        <taxon>Caulobacterales</taxon>
        <taxon>Caulobacteraceae</taxon>
        <taxon>Terricaulis</taxon>
    </lineage>
</organism>
<reference evidence="4" key="1">
    <citation type="submission" date="2019-12" db="EMBL/GenBank/DDBJ databases">
        <title>Complete genome of Terracaulis silvestris 0127_4.</title>
        <authorList>
            <person name="Vieira S."/>
            <person name="Riedel T."/>
            <person name="Sproer C."/>
            <person name="Pascual J."/>
            <person name="Boedeker C."/>
            <person name="Overmann J."/>
        </authorList>
    </citation>
    <scope>NUCLEOTIDE SEQUENCE [LARGE SCALE GENOMIC DNA]</scope>
    <source>
        <strain evidence="4">0127_4</strain>
    </source>
</reference>
<gene>
    <name evidence="3" type="ORF">DSM104635_00154</name>
</gene>
<protein>
    <recommendedName>
        <fullName evidence="5">P pilus assembly/Cpx signaling pathway, periplasmic inhibitor/zinc-resistance associated protein</fullName>
    </recommendedName>
</protein>
<keyword evidence="2" id="KW-0732">Signal</keyword>
<dbReference type="Proteomes" id="UP000431269">
    <property type="component" value="Chromosome"/>
</dbReference>
<feature type="signal peptide" evidence="2">
    <location>
        <begin position="1"/>
        <end position="24"/>
    </location>
</feature>
<feature type="chain" id="PRO_5026022185" description="P pilus assembly/Cpx signaling pathway, periplasmic inhibitor/zinc-resistance associated protein" evidence="2">
    <location>
        <begin position="25"/>
        <end position="144"/>
    </location>
</feature>
<evidence type="ECO:0000313" key="4">
    <source>
        <dbReference type="Proteomes" id="UP000431269"/>
    </source>
</evidence>
<accession>A0A6I6MK64</accession>
<dbReference type="AlphaFoldDB" id="A0A6I6MK64"/>
<keyword evidence="4" id="KW-1185">Reference proteome</keyword>
<feature type="region of interest" description="Disordered" evidence="1">
    <location>
        <begin position="26"/>
        <end position="64"/>
    </location>
</feature>
<evidence type="ECO:0008006" key="5">
    <source>
        <dbReference type="Google" id="ProtNLM"/>
    </source>
</evidence>
<sequence>MKRIALATVAALMFVGPLATTAYAQDRSGYERGDDNDRDRRGDDRRDGDRYDRGDNDRYNRNWQPINQRQNMIENRIRAGMRNGRLSRNEAFHLRAQFRDIAQVEARYRRNGLSYQERRDLDRRFDRLTADLQIALNDRDRRRG</sequence>
<dbReference type="RefSeq" id="WP_158764349.1">
    <property type="nucleotide sequence ID" value="NZ_CP047045.1"/>
</dbReference>
<dbReference type="EMBL" id="CP047045">
    <property type="protein sequence ID" value="QGZ93344.1"/>
    <property type="molecule type" value="Genomic_DNA"/>
</dbReference>
<evidence type="ECO:0000313" key="3">
    <source>
        <dbReference type="EMBL" id="QGZ93344.1"/>
    </source>
</evidence>
<feature type="compositionally biased region" description="Basic and acidic residues" evidence="1">
    <location>
        <begin position="28"/>
        <end position="60"/>
    </location>
</feature>